<evidence type="ECO:0000256" key="4">
    <source>
        <dbReference type="ARBA" id="ARBA00023163"/>
    </source>
</evidence>
<dbReference type="InterPro" id="IPR039420">
    <property type="entry name" value="WalR-like"/>
</dbReference>
<keyword evidence="6" id="KW-0597">Phosphoprotein</keyword>
<evidence type="ECO:0000256" key="7">
    <source>
        <dbReference type="PROSITE-ProRule" id="PRU01091"/>
    </source>
</evidence>
<dbReference type="Pfam" id="PF00486">
    <property type="entry name" value="Trans_reg_C"/>
    <property type="match status" value="1"/>
</dbReference>
<sequence>MSYKVYIVEDEINFNKVLTLYFENEGWDVKSFFRGSDAINAIYDTPHMWIIDVTLPDMNGYELMHKIKKHSKDTPVLFMSGNSSTSERVLGLEIGGSDFVQKPFSPRELIIRANRIIETRYRRTSITDNVNTVKFRDYIIDETQRAVFKNNMPIELTSKEFDFLKLLAKNTGQAFSREQIINCIWGVNSYVNDRVVDDLIRRLRRKLPNLRIETIYGYGYRACG</sequence>
<dbReference type="InterPro" id="IPR001789">
    <property type="entry name" value="Sig_transdc_resp-reg_receiver"/>
</dbReference>
<accession>A0A267MMZ8</accession>
<name>A0A267MMZ8_9FIRM</name>
<comment type="caution">
    <text evidence="10">The sequence shown here is derived from an EMBL/GenBank/DDBJ whole genome shotgun (WGS) entry which is preliminary data.</text>
</comment>
<evidence type="ECO:0000256" key="5">
    <source>
        <dbReference type="ARBA" id="ARBA00024867"/>
    </source>
</evidence>
<reference evidence="10 11" key="1">
    <citation type="submission" date="2017-06" db="EMBL/GenBank/DDBJ databases">
        <title>Draft genome sequence of anaerobic fermentative bacterium Anaeromicrobium sediminis DY2726D isolated from West Pacific Ocean sediments.</title>
        <authorList>
            <person name="Zeng X."/>
        </authorList>
    </citation>
    <scope>NUCLEOTIDE SEQUENCE [LARGE SCALE GENOMIC DNA]</scope>
    <source>
        <strain evidence="10 11">DY2726D</strain>
    </source>
</reference>
<dbReference type="GO" id="GO:0000976">
    <property type="term" value="F:transcription cis-regulatory region binding"/>
    <property type="evidence" value="ECO:0007669"/>
    <property type="project" value="TreeGrafter"/>
</dbReference>
<evidence type="ECO:0000259" key="9">
    <source>
        <dbReference type="PROSITE" id="PS51755"/>
    </source>
</evidence>
<keyword evidence="4" id="KW-0804">Transcription</keyword>
<dbReference type="PANTHER" id="PTHR48111:SF24">
    <property type="entry name" value="TRANSCRIPTIONAL REGULATORY PROTEIN CSSR"/>
    <property type="match status" value="1"/>
</dbReference>
<dbReference type="RefSeq" id="WP_095132374.1">
    <property type="nucleotide sequence ID" value="NZ_NIBG01000004.1"/>
</dbReference>
<dbReference type="PANTHER" id="PTHR48111">
    <property type="entry name" value="REGULATOR OF RPOS"/>
    <property type="match status" value="1"/>
</dbReference>
<keyword evidence="2" id="KW-0805">Transcription regulation</keyword>
<dbReference type="InterPro" id="IPR011006">
    <property type="entry name" value="CheY-like_superfamily"/>
</dbReference>
<dbReference type="Proteomes" id="UP000216024">
    <property type="component" value="Unassembled WGS sequence"/>
</dbReference>
<evidence type="ECO:0000256" key="1">
    <source>
        <dbReference type="ARBA" id="ARBA00018672"/>
    </source>
</evidence>
<comment type="function">
    <text evidence="5">May play the central regulatory role in sporulation. It may be an element of the effector pathway responsible for the activation of sporulation genes in response to nutritional stress. Spo0A may act in concert with spo0H (a sigma factor) to control the expression of some genes that are critical to the sporulation process.</text>
</comment>
<dbReference type="SUPFAM" id="SSF52172">
    <property type="entry name" value="CheY-like"/>
    <property type="match status" value="1"/>
</dbReference>
<evidence type="ECO:0000256" key="6">
    <source>
        <dbReference type="PROSITE-ProRule" id="PRU00169"/>
    </source>
</evidence>
<dbReference type="PROSITE" id="PS51755">
    <property type="entry name" value="OMPR_PHOB"/>
    <property type="match status" value="1"/>
</dbReference>
<feature type="domain" description="Response regulatory" evidence="8">
    <location>
        <begin position="4"/>
        <end position="117"/>
    </location>
</feature>
<dbReference type="Gene3D" id="1.10.10.10">
    <property type="entry name" value="Winged helix-like DNA-binding domain superfamily/Winged helix DNA-binding domain"/>
    <property type="match status" value="1"/>
</dbReference>
<dbReference type="InterPro" id="IPR036388">
    <property type="entry name" value="WH-like_DNA-bd_sf"/>
</dbReference>
<evidence type="ECO:0000313" key="11">
    <source>
        <dbReference type="Proteomes" id="UP000216024"/>
    </source>
</evidence>
<evidence type="ECO:0000259" key="8">
    <source>
        <dbReference type="PROSITE" id="PS50110"/>
    </source>
</evidence>
<dbReference type="InterPro" id="IPR001867">
    <property type="entry name" value="OmpR/PhoB-type_DNA-bd"/>
</dbReference>
<dbReference type="SMART" id="SM00448">
    <property type="entry name" value="REC"/>
    <property type="match status" value="1"/>
</dbReference>
<feature type="domain" description="OmpR/PhoB-type" evidence="9">
    <location>
        <begin position="130"/>
        <end position="224"/>
    </location>
</feature>
<dbReference type="CDD" id="cd17574">
    <property type="entry name" value="REC_OmpR"/>
    <property type="match status" value="1"/>
</dbReference>
<protein>
    <recommendedName>
        <fullName evidence="1">Stage 0 sporulation protein A homolog</fullName>
    </recommendedName>
</protein>
<dbReference type="PROSITE" id="PS50110">
    <property type="entry name" value="RESPONSE_REGULATORY"/>
    <property type="match status" value="1"/>
</dbReference>
<gene>
    <name evidence="10" type="ORF">CCE28_07045</name>
</gene>
<dbReference type="GO" id="GO:0032993">
    <property type="term" value="C:protein-DNA complex"/>
    <property type="evidence" value="ECO:0007669"/>
    <property type="project" value="TreeGrafter"/>
</dbReference>
<feature type="DNA-binding region" description="OmpR/PhoB-type" evidence="7">
    <location>
        <begin position="130"/>
        <end position="224"/>
    </location>
</feature>
<dbReference type="OrthoDB" id="9790454at2"/>
<feature type="modified residue" description="4-aspartylphosphate" evidence="6">
    <location>
        <position position="52"/>
    </location>
</feature>
<keyword evidence="11" id="KW-1185">Reference proteome</keyword>
<evidence type="ECO:0000256" key="2">
    <source>
        <dbReference type="ARBA" id="ARBA00023015"/>
    </source>
</evidence>
<keyword evidence="3 7" id="KW-0238">DNA-binding</keyword>
<dbReference type="Pfam" id="PF00072">
    <property type="entry name" value="Response_reg"/>
    <property type="match status" value="1"/>
</dbReference>
<proteinExistence type="predicted"/>
<evidence type="ECO:0000313" key="10">
    <source>
        <dbReference type="EMBL" id="PAB60120.1"/>
    </source>
</evidence>
<dbReference type="CDD" id="cd00383">
    <property type="entry name" value="trans_reg_C"/>
    <property type="match status" value="1"/>
</dbReference>
<evidence type="ECO:0000256" key="3">
    <source>
        <dbReference type="ARBA" id="ARBA00023125"/>
    </source>
</evidence>
<dbReference type="AlphaFoldDB" id="A0A267MMZ8"/>
<dbReference type="SMART" id="SM00862">
    <property type="entry name" value="Trans_reg_C"/>
    <property type="match status" value="1"/>
</dbReference>
<dbReference type="GO" id="GO:0006355">
    <property type="term" value="P:regulation of DNA-templated transcription"/>
    <property type="evidence" value="ECO:0007669"/>
    <property type="project" value="InterPro"/>
</dbReference>
<dbReference type="GO" id="GO:0000156">
    <property type="term" value="F:phosphorelay response regulator activity"/>
    <property type="evidence" value="ECO:0007669"/>
    <property type="project" value="TreeGrafter"/>
</dbReference>
<dbReference type="EMBL" id="NIBG01000004">
    <property type="protein sequence ID" value="PAB60120.1"/>
    <property type="molecule type" value="Genomic_DNA"/>
</dbReference>
<dbReference type="GO" id="GO:0005829">
    <property type="term" value="C:cytosol"/>
    <property type="evidence" value="ECO:0007669"/>
    <property type="project" value="TreeGrafter"/>
</dbReference>
<organism evidence="10 11">
    <name type="scientific">Anaeromicrobium sediminis</name>
    <dbReference type="NCBI Taxonomy" id="1478221"/>
    <lineage>
        <taxon>Bacteria</taxon>
        <taxon>Bacillati</taxon>
        <taxon>Bacillota</taxon>
        <taxon>Clostridia</taxon>
        <taxon>Peptostreptococcales</taxon>
        <taxon>Thermotaleaceae</taxon>
        <taxon>Anaeromicrobium</taxon>
    </lineage>
</organism>
<dbReference type="Gene3D" id="3.40.50.2300">
    <property type="match status" value="1"/>
</dbReference>